<accession>A0A383BQ24</accession>
<feature type="non-terminal residue" evidence="2">
    <location>
        <position position="42"/>
    </location>
</feature>
<protein>
    <submittedName>
        <fullName evidence="2">Uncharacterized protein</fullName>
    </submittedName>
</protein>
<feature type="region of interest" description="Disordered" evidence="1">
    <location>
        <begin position="23"/>
        <end position="42"/>
    </location>
</feature>
<sequence>VKKVLLKEFNYDLKSIDDVEPDSFGGQTEEKSVKNARKKVDY</sequence>
<reference evidence="2" key="1">
    <citation type="submission" date="2018-05" db="EMBL/GenBank/DDBJ databases">
        <authorList>
            <person name="Lanie J.A."/>
            <person name="Ng W.-L."/>
            <person name="Kazmierczak K.M."/>
            <person name="Andrzejewski T.M."/>
            <person name="Davidsen T.M."/>
            <person name="Wayne K.J."/>
            <person name="Tettelin H."/>
            <person name="Glass J.I."/>
            <person name="Rusch D."/>
            <person name="Podicherti R."/>
            <person name="Tsui H.-C.T."/>
            <person name="Winkler M.E."/>
        </authorList>
    </citation>
    <scope>NUCLEOTIDE SEQUENCE</scope>
</reference>
<feature type="non-terminal residue" evidence="2">
    <location>
        <position position="1"/>
    </location>
</feature>
<organism evidence="2">
    <name type="scientific">marine metagenome</name>
    <dbReference type="NCBI Taxonomy" id="408172"/>
    <lineage>
        <taxon>unclassified sequences</taxon>
        <taxon>metagenomes</taxon>
        <taxon>ecological metagenomes</taxon>
    </lineage>
</organism>
<name>A0A383BQ24_9ZZZZ</name>
<evidence type="ECO:0000313" key="2">
    <source>
        <dbReference type="EMBL" id="SVE22316.1"/>
    </source>
</evidence>
<dbReference type="EMBL" id="UINC01202490">
    <property type="protein sequence ID" value="SVE22316.1"/>
    <property type="molecule type" value="Genomic_DNA"/>
</dbReference>
<proteinExistence type="predicted"/>
<gene>
    <name evidence="2" type="ORF">METZ01_LOCUS475170</name>
</gene>
<evidence type="ECO:0000256" key="1">
    <source>
        <dbReference type="SAM" id="MobiDB-lite"/>
    </source>
</evidence>
<dbReference type="AlphaFoldDB" id="A0A383BQ24"/>
<feature type="compositionally biased region" description="Basic and acidic residues" evidence="1">
    <location>
        <begin position="28"/>
        <end position="42"/>
    </location>
</feature>